<dbReference type="PANTHER" id="PTHR43261:SF1">
    <property type="entry name" value="RIBOSOME-RELEASING FACTOR 2, MITOCHONDRIAL"/>
    <property type="match status" value="1"/>
</dbReference>
<comment type="caution">
    <text evidence="6">The sequence shown here is derived from an EMBL/GenBank/DDBJ whole genome shotgun (WGS) entry which is preliminary data.</text>
</comment>
<dbReference type="InterPro" id="IPR005517">
    <property type="entry name" value="Transl_elong_EFG/EF2_IV"/>
</dbReference>
<evidence type="ECO:0000256" key="2">
    <source>
        <dbReference type="ARBA" id="ARBA00022917"/>
    </source>
</evidence>
<organism evidence="6 7">
    <name type="scientific">Bifidobacterium asteroides</name>
    <dbReference type="NCBI Taxonomy" id="1684"/>
    <lineage>
        <taxon>Bacteria</taxon>
        <taxon>Bacillati</taxon>
        <taxon>Actinomycetota</taxon>
        <taxon>Actinomycetes</taxon>
        <taxon>Bifidobacteriales</taxon>
        <taxon>Bifidobacteriaceae</taxon>
        <taxon>Bifidobacterium</taxon>
    </lineage>
</organism>
<dbReference type="SUPFAM" id="SSF54211">
    <property type="entry name" value="Ribosomal protein S5 domain 2-like"/>
    <property type="match status" value="1"/>
</dbReference>
<dbReference type="GO" id="GO:0032790">
    <property type="term" value="P:ribosome disassembly"/>
    <property type="evidence" value="ECO:0007669"/>
    <property type="project" value="TreeGrafter"/>
</dbReference>
<evidence type="ECO:0000313" key="7">
    <source>
        <dbReference type="Proteomes" id="UP000248128"/>
    </source>
</evidence>
<dbReference type="Gene3D" id="3.40.50.300">
    <property type="entry name" value="P-loop containing nucleotide triphosphate hydrolases"/>
    <property type="match status" value="1"/>
</dbReference>
<dbReference type="GO" id="GO:0006412">
    <property type="term" value="P:translation"/>
    <property type="evidence" value="ECO:0007669"/>
    <property type="project" value="UniProtKB-KW"/>
</dbReference>
<dbReference type="SUPFAM" id="SSF52540">
    <property type="entry name" value="P-loop containing nucleoside triphosphate hydrolases"/>
    <property type="match status" value="1"/>
</dbReference>
<keyword evidence="4" id="KW-0046">Antibiotic resistance</keyword>
<dbReference type="InterPro" id="IPR014721">
    <property type="entry name" value="Ribsml_uS5_D2-typ_fold_subgr"/>
</dbReference>
<dbReference type="PANTHER" id="PTHR43261">
    <property type="entry name" value="TRANSLATION ELONGATION FACTOR G-RELATED"/>
    <property type="match status" value="1"/>
</dbReference>
<dbReference type="Pfam" id="PF00009">
    <property type="entry name" value="GTP_EFTU"/>
    <property type="match status" value="1"/>
</dbReference>
<proteinExistence type="predicted"/>
<keyword evidence="3" id="KW-0342">GTP-binding</keyword>
<dbReference type="InterPro" id="IPR027417">
    <property type="entry name" value="P-loop_NTPase"/>
</dbReference>
<name>A0A318MW47_9BIFI</name>
<dbReference type="InterPro" id="IPR031157">
    <property type="entry name" value="G_TR_CS"/>
</dbReference>
<sequence length="654" mass="72740">MAKRLVVGLLAHVDAGKTTLSEAMLYRAGNIRRLGRVDHGDAFLDTDETERRRGITIMVKPARLRYRDLDLTILDTPGHVDFAAGMERALSVLDYVILVMDARMGPEGYTDTLWRLLDAHGIPTFLFVNKTDAPGADPGVLLEACRQHWSPGCLEFGDGPEAADPEDLALLDEGAMDEYLEAGYLSKQTLKSLVARRLLFPAFRGSALHLEGIDALLDGLETLTRTPKYNEQFGARVYRVSHDRSHSRLTWLKVTGGNLPVKTPMDDLLDYQKTEGKTDGNGGRIDQLRLYSGDGYLLTNMAHAGDIVAATGLEMTYPGEGLGVEPDLGRPALEPVLTYAVRSQNQNLHRILEALKLLQDEEPMLHVSWVPQLQQIQLQIMGPVELEVIREELRRRFGLEVDFNQGEILYRETIQAPVEGVGHFEPLRHYAEVHLLLEPTELGSGLSFASSCSRDRLDGNWQRLIMTHLQEKEHLGVLTGSPITDMRITLLDGRAHLKHTDGGDFRQATYRAIRQGLMKARSLLLEPWYRFRLSLPRESLGHAMSDIAGMGGQLGSPHGSHDIVDLEGRAPVSYMRDYAIRLSAYTHGQGHLSCSVDGYRPCHDQDAVVADIGYDPEADLDNTPDSVFCAHGAGYTVKWNCVEDFMHLPSMAGH</sequence>
<dbReference type="InterPro" id="IPR009000">
    <property type="entry name" value="Transl_B-barrel_sf"/>
</dbReference>
<dbReference type="Pfam" id="PF00679">
    <property type="entry name" value="EFG_C"/>
    <property type="match status" value="1"/>
</dbReference>
<dbReference type="Pfam" id="PF03764">
    <property type="entry name" value="EFG_IV"/>
    <property type="match status" value="1"/>
</dbReference>
<protein>
    <submittedName>
        <fullName evidence="6">GTP-binding protein</fullName>
    </submittedName>
</protein>
<dbReference type="InterPro" id="IPR020568">
    <property type="entry name" value="Ribosomal_Su5_D2-typ_SF"/>
</dbReference>
<dbReference type="OrthoDB" id="9801472at2"/>
<dbReference type="SUPFAM" id="SSF50447">
    <property type="entry name" value="Translation proteins"/>
    <property type="match status" value="1"/>
</dbReference>
<evidence type="ECO:0000256" key="4">
    <source>
        <dbReference type="ARBA" id="ARBA00023251"/>
    </source>
</evidence>
<dbReference type="InterPro" id="IPR005225">
    <property type="entry name" value="Small_GTP-bd"/>
</dbReference>
<evidence type="ECO:0000313" key="6">
    <source>
        <dbReference type="EMBL" id="PXY88231.1"/>
    </source>
</evidence>
<evidence type="ECO:0000259" key="5">
    <source>
        <dbReference type="PROSITE" id="PS51722"/>
    </source>
</evidence>
<dbReference type="InterPro" id="IPR035650">
    <property type="entry name" value="Tet_C"/>
</dbReference>
<dbReference type="InterPro" id="IPR041095">
    <property type="entry name" value="EFG_II"/>
</dbReference>
<dbReference type="PROSITE" id="PS00301">
    <property type="entry name" value="G_TR_1"/>
    <property type="match status" value="1"/>
</dbReference>
<dbReference type="CDD" id="cd03711">
    <property type="entry name" value="Tet_C"/>
    <property type="match status" value="1"/>
</dbReference>
<dbReference type="Proteomes" id="UP000248128">
    <property type="component" value="Unassembled WGS sequence"/>
</dbReference>
<dbReference type="RefSeq" id="WP_110413278.1">
    <property type="nucleotide sequence ID" value="NZ_QGLK01000004.1"/>
</dbReference>
<dbReference type="InterPro" id="IPR035647">
    <property type="entry name" value="EFG_III/V"/>
</dbReference>
<accession>A0A318MW47</accession>
<evidence type="ECO:0000256" key="1">
    <source>
        <dbReference type="ARBA" id="ARBA00022741"/>
    </source>
</evidence>
<dbReference type="InterPro" id="IPR000795">
    <property type="entry name" value="T_Tr_GTP-bd_dom"/>
</dbReference>
<dbReference type="NCBIfam" id="TIGR00231">
    <property type="entry name" value="small_GTP"/>
    <property type="match status" value="1"/>
</dbReference>
<dbReference type="Gene3D" id="3.30.70.870">
    <property type="entry name" value="Elongation Factor G (Translational Gtpase), domain 3"/>
    <property type="match status" value="1"/>
</dbReference>
<dbReference type="PROSITE" id="PS51722">
    <property type="entry name" value="G_TR_2"/>
    <property type="match status" value="1"/>
</dbReference>
<dbReference type="AlphaFoldDB" id="A0A318MW47"/>
<gene>
    <name evidence="6" type="ORF">DKK74_06300</name>
</gene>
<dbReference type="EMBL" id="QGLK01000004">
    <property type="protein sequence ID" value="PXY88231.1"/>
    <property type="molecule type" value="Genomic_DNA"/>
</dbReference>
<dbReference type="SMART" id="SM00889">
    <property type="entry name" value="EFG_IV"/>
    <property type="match status" value="1"/>
</dbReference>
<dbReference type="GO" id="GO:0046677">
    <property type="term" value="P:response to antibiotic"/>
    <property type="evidence" value="ECO:0007669"/>
    <property type="project" value="UniProtKB-KW"/>
</dbReference>
<dbReference type="SUPFAM" id="SSF54980">
    <property type="entry name" value="EF-G C-terminal domain-like"/>
    <property type="match status" value="2"/>
</dbReference>
<dbReference type="Gene3D" id="2.40.30.10">
    <property type="entry name" value="Translation factors"/>
    <property type="match status" value="1"/>
</dbReference>
<dbReference type="Gene3D" id="3.30.70.240">
    <property type="match status" value="1"/>
</dbReference>
<keyword evidence="1" id="KW-0547">Nucleotide-binding</keyword>
<keyword evidence="2" id="KW-0648">Protein biosynthesis</keyword>
<dbReference type="GO" id="GO:0003924">
    <property type="term" value="F:GTPase activity"/>
    <property type="evidence" value="ECO:0007669"/>
    <property type="project" value="InterPro"/>
</dbReference>
<feature type="domain" description="Tr-type G" evidence="5">
    <location>
        <begin position="2"/>
        <end position="228"/>
    </location>
</feature>
<dbReference type="GO" id="GO:0005525">
    <property type="term" value="F:GTP binding"/>
    <property type="evidence" value="ECO:0007669"/>
    <property type="project" value="UniProtKB-KW"/>
</dbReference>
<dbReference type="InterPro" id="IPR000640">
    <property type="entry name" value="EFG_V-like"/>
</dbReference>
<evidence type="ECO:0000256" key="3">
    <source>
        <dbReference type="ARBA" id="ARBA00023134"/>
    </source>
</evidence>
<dbReference type="PRINTS" id="PR00315">
    <property type="entry name" value="ELONGATNFCT"/>
</dbReference>
<reference evidence="6 7" key="1">
    <citation type="submission" date="2018-05" db="EMBL/GenBank/DDBJ databases">
        <title>Reference genomes for bee gut microbiota database.</title>
        <authorList>
            <person name="Ellegaard K.M."/>
        </authorList>
    </citation>
    <scope>NUCLEOTIDE SEQUENCE [LARGE SCALE GENOMIC DNA]</scope>
    <source>
        <strain evidence="6 7">ESL0199</strain>
    </source>
</reference>
<dbReference type="Pfam" id="PF14492">
    <property type="entry name" value="EFG_III"/>
    <property type="match status" value="1"/>
</dbReference>
<dbReference type="Gene3D" id="3.30.230.10">
    <property type="match status" value="1"/>
</dbReference>